<dbReference type="Proteomes" id="UP000504636">
    <property type="component" value="Unplaced"/>
</dbReference>
<reference evidence="3 5" key="1">
    <citation type="journal article" date="2020" name="Stud. Mycol.">
        <title>101 Dothideomycetes genomes: a test case for predicting lifestyles and emergence of pathogens.</title>
        <authorList>
            <person name="Haridas S."/>
            <person name="Albert R."/>
            <person name="Binder M."/>
            <person name="Bloem J."/>
            <person name="Labutti K."/>
            <person name="Salamov A."/>
            <person name="Andreopoulos B."/>
            <person name="Baker S."/>
            <person name="Barry K."/>
            <person name="Bills G."/>
            <person name="Bluhm B."/>
            <person name="Cannon C."/>
            <person name="Castanera R."/>
            <person name="Culley D."/>
            <person name="Daum C."/>
            <person name="Ezra D."/>
            <person name="Gonzalez J."/>
            <person name="Henrissat B."/>
            <person name="Kuo A."/>
            <person name="Liang C."/>
            <person name="Lipzen A."/>
            <person name="Lutzoni F."/>
            <person name="Magnuson J."/>
            <person name="Mondo S."/>
            <person name="Nolan M."/>
            <person name="Ohm R."/>
            <person name="Pangilinan J."/>
            <person name="Park H.-J."/>
            <person name="Ramirez L."/>
            <person name="Alfaro M."/>
            <person name="Sun H."/>
            <person name="Tritt A."/>
            <person name="Yoshinaga Y."/>
            <person name="Zwiers L.-H."/>
            <person name="Turgeon B."/>
            <person name="Goodwin S."/>
            <person name="Spatafora J."/>
            <person name="Crous P."/>
            <person name="Grigoriev I."/>
        </authorList>
    </citation>
    <scope>NUCLEOTIDE SEQUENCE</scope>
    <source>
        <strain evidence="3 5">CBS 304.34</strain>
    </source>
</reference>
<dbReference type="GeneID" id="54457216"/>
<reference evidence="5" key="2">
    <citation type="submission" date="2020-04" db="EMBL/GenBank/DDBJ databases">
        <authorList>
            <consortium name="NCBI Genome Project"/>
        </authorList>
    </citation>
    <scope>NUCLEOTIDE SEQUENCE</scope>
    <source>
        <strain evidence="5">CBS 304.34</strain>
    </source>
</reference>
<dbReference type="PANTHER" id="PTHR34598">
    <property type="entry name" value="BLL6449 PROTEIN"/>
    <property type="match status" value="1"/>
</dbReference>
<accession>A0A6A6XZ60</accession>
<evidence type="ECO:0000313" key="4">
    <source>
        <dbReference type="Proteomes" id="UP000504636"/>
    </source>
</evidence>
<keyword evidence="1" id="KW-0560">Oxidoreductase</keyword>
<organism evidence="3">
    <name type="scientific">Mytilinidion resinicola</name>
    <dbReference type="NCBI Taxonomy" id="574789"/>
    <lineage>
        <taxon>Eukaryota</taxon>
        <taxon>Fungi</taxon>
        <taxon>Dikarya</taxon>
        <taxon>Ascomycota</taxon>
        <taxon>Pezizomycotina</taxon>
        <taxon>Dothideomycetes</taxon>
        <taxon>Pleosporomycetidae</taxon>
        <taxon>Mytilinidiales</taxon>
        <taxon>Mytilinidiaceae</taxon>
        <taxon>Mytilinidion</taxon>
    </lineage>
</organism>
<dbReference type="OrthoDB" id="412788at2759"/>
<evidence type="ECO:0000313" key="3">
    <source>
        <dbReference type="EMBL" id="KAF2801578.1"/>
    </source>
</evidence>
<dbReference type="NCBIfam" id="NF041278">
    <property type="entry name" value="CmcJ_NvfI_EfuI"/>
    <property type="match status" value="1"/>
</dbReference>
<protein>
    <submittedName>
        <fullName evidence="3 5">Uncharacterized protein</fullName>
    </submittedName>
</protein>
<evidence type="ECO:0000256" key="1">
    <source>
        <dbReference type="ARBA" id="ARBA00023002"/>
    </source>
</evidence>
<dbReference type="InterPro" id="IPR044053">
    <property type="entry name" value="AsaB-like"/>
</dbReference>
<dbReference type="EMBL" id="MU003729">
    <property type="protein sequence ID" value="KAF2801578.1"/>
    <property type="molecule type" value="Genomic_DNA"/>
</dbReference>
<reference evidence="5" key="3">
    <citation type="submission" date="2025-04" db="UniProtKB">
        <authorList>
            <consortium name="RefSeq"/>
        </authorList>
    </citation>
    <scope>IDENTIFICATION</scope>
    <source>
        <strain evidence="5">CBS 304.34</strain>
    </source>
</reference>
<sequence length="282" mass="32299">MTHGFFNPDPEIYKKEKPYVCLVPLTNAPPGFQQSNVEYHNKDVNVCDIRRSEETFKLDVHGFQLVKHRPAYDAWHDGIRVIREYYPHIVDLLKSQLGAQRVHIYDHTVISPIHPSQNVQGAPSISAHAGKYELEVHHTLDSPIHQVKEDLPGESDALLRGHFQISHSVRHPIVEPIEQHPLALCDYRTSKLDGHPSDLVNPHFDSENLQVAYSSLQKWYFINRQTIDEAWMIKMADSEAVVLLTTVQVAPHTSFVVPWARKDCAPRESIEFRAYVFYGGAE</sequence>
<evidence type="ECO:0000256" key="2">
    <source>
        <dbReference type="ARBA" id="ARBA00023604"/>
    </source>
</evidence>
<name>A0A6A6XZ60_9PEZI</name>
<comment type="similarity">
    <text evidence="2">Belongs to the asaB hydroxylase/desaturase family.</text>
</comment>
<evidence type="ECO:0000313" key="5">
    <source>
        <dbReference type="RefSeq" id="XP_033568542.1"/>
    </source>
</evidence>
<dbReference type="PANTHER" id="PTHR34598:SF3">
    <property type="entry name" value="OXIDOREDUCTASE AN1597"/>
    <property type="match status" value="1"/>
</dbReference>
<proteinExistence type="inferred from homology"/>
<dbReference type="RefSeq" id="XP_033568542.1">
    <property type="nucleotide sequence ID" value="XM_033716323.1"/>
</dbReference>
<dbReference type="AlphaFoldDB" id="A0A6A6XZ60"/>
<dbReference type="GO" id="GO:0016491">
    <property type="term" value="F:oxidoreductase activity"/>
    <property type="evidence" value="ECO:0007669"/>
    <property type="project" value="UniProtKB-KW"/>
</dbReference>
<gene>
    <name evidence="3 5" type="ORF">BDZ99DRAFT_403092</name>
</gene>
<keyword evidence="4" id="KW-1185">Reference proteome</keyword>